<dbReference type="VEuPathDB" id="FungiDB:MYCFIDRAFT_214637"/>
<dbReference type="GO" id="GO:0005634">
    <property type="term" value="C:nucleus"/>
    <property type="evidence" value="ECO:0007669"/>
    <property type="project" value="UniProtKB-SubCell"/>
</dbReference>
<proteinExistence type="predicted"/>
<evidence type="ECO:0000313" key="9">
    <source>
        <dbReference type="Proteomes" id="UP000016932"/>
    </source>
</evidence>
<gene>
    <name evidence="8" type="ORF">MYCFIDRAFT_214637</name>
</gene>
<keyword evidence="3" id="KW-0479">Metal-binding</keyword>
<evidence type="ECO:0000256" key="6">
    <source>
        <dbReference type="ARBA" id="ARBA00023242"/>
    </source>
</evidence>
<dbReference type="GO" id="GO:0008270">
    <property type="term" value="F:zinc ion binding"/>
    <property type="evidence" value="ECO:0007669"/>
    <property type="project" value="TreeGrafter"/>
</dbReference>
<organism evidence="8 9">
    <name type="scientific">Pseudocercospora fijiensis (strain CIRAD86)</name>
    <name type="common">Black leaf streak disease fungus</name>
    <name type="synonym">Mycosphaerella fijiensis</name>
    <dbReference type="NCBI Taxonomy" id="383855"/>
    <lineage>
        <taxon>Eukaryota</taxon>
        <taxon>Fungi</taxon>
        <taxon>Dikarya</taxon>
        <taxon>Ascomycota</taxon>
        <taxon>Pezizomycotina</taxon>
        <taxon>Dothideomycetes</taxon>
        <taxon>Dothideomycetidae</taxon>
        <taxon>Mycosphaerellales</taxon>
        <taxon>Mycosphaerellaceae</taxon>
        <taxon>Pseudocercospora</taxon>
    </lineage>
</organism>
<dbReference type="PANTHER" id="PTHR13204:SF1">
    <property type="entry name" value="ESTER HYDROLASE C11ORF54"/>
    <property type="match status" value="1"/>
</dbReference>
<reference evidence="8 9" key="1">
    <citation type="journal article" date="2012" name="PLoS Pathog.">
        <title>Diverse lifestyles and strategies of plant pathogenesis encoded in the genomes of eighteen Dothideomycetes fungi.</title>
        <authorList>
            <person name="Ohm R.A."/>
            <person name="Feau N."/>
            <person name="Henrissat B."/>
            <person name="Schoch C.L."/>
            <person name="Horwitz B.A."/>
            <person name="Barry K.W."/>
            <person name="Condon B.J."/>
            <person name="Copeland A.C."/>
            <person name="Dhillon B."/>
            <person name="Glaser F."/>
            <person name="Hesse C.N."/>
            <person name="Kosti I."/>
            <person name="LaButti K."/>
            <person name="Lindquist E.A."/>
            <person name="Lucas S."/>
            <person name="Salamov A.A."/>
            <person name="Bradshaw R.E."/>
            <person name="Ciuffetti L."/>
            <person name="Hamelin R.C."/>
            <person name="Kema G.H.J."/>
            <person name="Lawrence C."/>
            <person name="Scott J.A."/>
            <person name="Spatafora J.W."/>
            <person name="Turgeon B.G."/>
            <person name="de Wit P.J.G.M."/>
            <person name="Zhong S."/>
            <person name="Goodwin S.B."/>
            <person name="Grigoriev I.V."/>
        </authorList>
    </citation>
    <scope>NUCLEOTIDE SEQUENCE [LARGE SCALE GENOMIC DNA]</scope>
    <source>
        <strain evidence="8 9">CIRAD86</strain>
    </source>
</reference>
<dbReference type="GO" id="GO:0016788">
    <property type="term" value="F:hydrolase activity, acting on ester bonds"/>
    <property type="evidence" value="ECO:0007669"/>
    <property type="project" value="TreeGrafter"/>
</dbReference>
<comment type="subcellular location">
    <subcellularLocation>
        <location evidence="1">Nucleus</location>
    </subcellularLocation>
</comment>
<evidence type="ECO:0000256" key="4">
    <source>
        <dbReference type="ARBA" id="ARBA00022801"/>
    </source>
</evidence>
<feature type="domain" description="DUF1907" evidence="7">
    <location>
        <begin position="34"/>
        <end position="330"/>
    </location>
</feature>
<protein>
    <recommendedName>
        <fullName evidence="7">DUF1907 domain-containing protein</fullName>
    </recommendedName>
</protein>
<dbReference type="AlphaFoldDB" id="M3B464"/>
<dbReference type="Proteomes" id="UP000016932">
    <property type="component" value="Unassembled WGS sequence"/>
</dbReference>
<dbReference type="GeneID" id="19338071"/>
<keyword evidence="9" id="KW-1185">Reference proteome</keyword>
<name>M3B464_PSEFD</name>
<dbReference type="KEGG" id="pfj:MYCFIDRAFT_214637"/>
<dbReference type="eggNOG" id="KOG4048">
    <property type="taxonomic scope" value="Eukaryota"/>
</dbReference>
<dbReference type="EMBL" id="KB446557">
    <property type="protein sequence ID" value="EME84168.1"/>
    <property type="molecule type" value="Genomic_DNA"/>
</dbReference>
<sequence length="343" mass="38320">MQRIQAITRQLLPRKMNTTKHPIAPPSLEELVDVLTPALRANFEKAKVSVERCPDLRHPPYYLAAPGLSGDECVADIGGQPNLFPEPRLECKYSLIEIAKEMQMDPDGGHLLGAGAGPFHRIGLNSELAPNLSWSNNFENVVNQTYYTKFDDSNGRHAAVCERSPTTDCALMMNLYGSSGLPGDVIKISARARTGHHKSFTECIRKTLAEKYGDDRPISMGGIFLIKAGKAHFHVMPDFPPKKQMPFKNAKQLNDWLTYHDFEAPIVCLTVFHSADPGKKLGLRMEHTHCFSIDGANRGGHYHYDLPAGDGVDEVEYEAYFNTAKTIYRIDTPEVTLERDLHD</sequence>
<keyword evidence="4" id="KW-0378">Hydrolase</keyword>
<keyword evidence="5" id="KW-0862">Zinc</keyword>
<evidence type="ECO:0000256" key="5">
    <source>
        <dbReference type="ARBA" id="ARBA00022833"/>
    </source>
</evidence>
<dbReference type="OrthoDB" id="5119241at2759"/>
<evidence type="ECO:0000256" key="3">
    <source>
        <dbReference type="ARBA" id="ARBA00022723"/>
    </source>
</evidence>
<dbReference type="SUPFAM" id="SSF117856">
    <property type="entry name" value="AF0104/ALDC/Ptd012-like"/>
    <property type="match status" value="1"/>
</dbReference>
<dbReference type="CDD" id="cd17298">
    <property type="entry name" value="DUF1907"/>
    <property type="match status" value="1"/>
</dbReference>
<dbReference type="SMART" id="SM01168">
    <property type="entry name" value="DUF1907"/>
    <property type="match status" value="1"/>
</dbReference>
<dbReference type="InterPro" id="IPR015021">
    <property type="entry name" value="C11orf54_DUF1907"/>
</dbReference>
<dbReference type="HOGENOM" id="CLU_055541_0_0_1"/>
<evidence type="ECO:0000259" key="7">
    <source>
        <dbReference type="SMART" id="SM01168"/>
    </source>
</evidence>
<comment type="subunit">
    <text evidence="2">Monomer.</text>
</comment>
<dbReference type="Pfam" id="PF08925">
    <property type="entry name" value="DUF1907"/>
    <property type="match status" value="1"/>
</dbReference>
<evidence type="ECO:0000313" key="8">
    <source>
        <dbReference type="EMBL" id="EME84168.1"/>
    </source>
</evidence>
<dbReference type="RefSeq" id="XP_007924792.1">
    <property type="nucleotide sequence ID" value="XM_007926601.1"/>
</dbReference>
<accession>M3B464</accession>
<keyword evidence="6" id="KW-0539">Nucleus</keyword>
<dbReference type="PANTHER" id="PTHR13204">
    <property type="entry name" value="PTD012 PROTEIN"/>
    <property type="match status" value="1"/>
</dbReference>
<evidence type="ECO:0000256" key="1">
    <source>
        <dbReference type="ARBA" id="ARBA00004123"/>
    </source>
</evidence>
<evidence type="ECO:0000256" key="2">
    <source>
        <dbReference type="ARBA" id="ARBA00011245"/>
    </source>
</evidence>